<dbReference type="InterPro" id="IPR007060">
    <property type="entry name" value="FtsL/DivIC"/>
</dbReference>
<name>A0A4V1M6L6_9BACT</name>
<keyword evidence="1" id="KW-0175">Coiled coil</keyword>
<dbReference type="EMBL" id="SDHX01000001">
    <property type="protein sequence ID" value="RXK55829.1"/>
    <property type="molecule type" value="Genomic_DNA"/>
</dbReference>
<sequence>MNLSKIINGVFGVLFAGITLWAVTAFVGMQRELKTRQADLATKQRLLAEAEAKLAAQTRYLDRLRNDPALVELLIRQKLGYAKGEEFVFRFEEVKP</sequence>
<feature type="transmembrane region" description="Helical" evidence="2">
    <location>
        <begin position="6"/>
        <end position="27"/>
    </location>
</feature>
<protein>
    <submittedName>
        <fullName evidence="3">Septum formation initiator family protein</fullName>
    </submittedName>
</protein>
<reference evidence="3 4" key="1">
    <citation type="submission" date="2019-01" db="EMBL/GenBank/DDBJ databases">
        <title>Lacunisphaera sp. strain TWA-58.</title>
        <authorList>
            <person name="Chen W.-M."/>
        </authorList>
    </citation>
    <scope>NUCLEOTIDE SEQUENCE [LARGE SCALE GENOMIC DNA]</scope>
    <source>
        <strain evidence="3 4">TWA-58</strain>
    </source>
</reference>
<evidence type="ECO:0000313" key="3">
    <source>
        <dbReference type="EMBL" id="RXK55829.1"/>
    </source>
</evidence>
<evidence type="ECO:0000313" key="4">
    <source>
        <dbReference type="Proteomes" id="UP000290218"/>
    </source>
</evidence>
<dbReference type="RefSeq" id="WP_129047194.1">
    <property type="nucleotide sequence ID" value="NZ_SDHX01000001.1"/>
</dbReference>
<dbReference type="OrthoDB" id="196993at2"/>
<evidence type="ECO:0000256" key="2">
    <source>
        <dbReference type="SAM" id="Phobius"/>
    </source>
</evidence>
<gene>
    <name evidence="3" type="ORF">ESB00_08065</name>
</gene>
<comment type="caution">
    <text evidence="3">The sequence shown here is derived from an EMBL/GenBank/DDBJ whole genome shotgun (WGS) entry which is preliminary data.</text>
</comment>
<organism evidence="3 4">
    <name type="scientific">Oleiharenicola lentus</name>
    <dbReference type="NCBI Taxonomy" id="2508720"/>
    <lineage>
        <taxon>Bacteria</taxon>
        <taxon>Pseudomonadati</taxon>
        <taxon>Verrucomicrobiota</taxon>
        <taxon>Opitutia</taxon>
        <taxon>Opitutales</taxon>
        <taxon>Opitutaceae</taxon>
        <taxon>Oleiharenicola</taxon>
    </lineage>
</organism>
<keyword evidence="2" id="KW-1133">Transmembrane helix</keyword>
<accession>A0A4V1M6L6</accession>
<feature type="coiled-coil region" evidence="1">
    <location>
        <begin position="33"/>
        <end position="67"/>
    </location>
</feature>
<keyword evidence="2" id="KW-0472">Membrane</keyword>
<proteinExistence type="predicted"/>
<dbReference type="AlphaFoldDB" id="A0A4V1M6L6"/>
<evidence type="ECO:0000256" key="1">
    <source>
        <dbReference type="SAM" id="Coils"/>
    </source>
</evidence>
<keyword evidence="4" id="KW-1185">Reference proteome</keyword>
<dbReference type="Pfam" id="PF04977">
    <property type="entry name" value="DivIC"/>
    <property type="match status" value="1"/>
</dbReference>
<dbReference type="Proteomes" id="UP000290218">
    <property type="component" value="Unassembled WGS sequence"/>
</dbReference>
<keyword evidence="2" id="KW-0812">Transmembrane</keyword>